<proteinExistence type="predicted"/>
<feature type="region of interest" description="Disordered" evidence="1">
    <location>
        <begin position="123"/>
        <end position="161"/>
    </location>
</feature>
<reference evidence="3 4" key="1">
    <citation type="submission" date="2024-09" db="EMBL/GenBank/DDBJ databases">
        <authorList>
            <person name="Sun Q."/>
            <person name="Mori K."/>
        </authorList>
    </citation>
    <scope>NUCLEOTIDE SEQUENCE [LARGE SCALE GENOMIC DNA]</scope>
    <source>
        <strain evidence="3 4">KCTC 23076</strain>
    </source>
</reference>
<feature type="region of interest" description="Disordered" evidence="1">
    <location>
        <begin position="1"/>
        <end position="84"/>
    </location>
</feature>
<feature type="compositionally biased region" description="Low complexity" evidence="1">
    <location>
        <begin position="32"/>
        <end position="50"/>
    </location>
</feature>
<dbReference type="RefSeq" id="WP_386668743.1">
    <property type="nucleotide sequence ID" value="NZ_JBHLTG010000002.1"/>
</dbReference>
<evidence type="ECO:0000256" key="1">
    <source>
        <dbReference type="SAM" id="MobiDB-lite"/>
    </source>
</evidence>
<keyword evidence="4" id="KW-1185">Reference proteome</keyword>
<protein>
    <submittedName>
        <fullName evidence="3">Uncharacterized protein</fullName>
    </submittedName>
</protein>
<evidence type="ECO:0000313" key="3">
    <source>
        <dbReference type="EMBL" id="MFC0678683.1"/>
    </source>
</evidence>
<comment type="caution">
    <text evidence="3">The sequence shown here is derived from an EMBL/GenBank/DDBJ whole genome shotgun (WGS) entry which is preliminary data.</text>
</comment>
<organism evidence="3 4">
    <name type="scientific">Lysobacter korlensis</name>
    <dbReference type="NCBI Taxonomy" id="553636"/>
    <lineage>
        <taxon>Bacteria</taxon>
        <taxon>Pseudomonadati</taxon>
        <taxon>Pseudomonadota</taxon>
        <taxon>Gammaproteobacteria</taxon>
        <taxon>Lysobacterales</taxon>
        <taxon>Lysobacteraceae</taxon>
        <taxon>Lysobacter</taxon>
    </lineage>
</organism>
<feature type="compositionally biased region" description="Pro residues" evidence="1">
    <location>
        <begin position="67"/>
        <end position="80"/>
    </location>
</feature>
<evidence type="ECO:0000256" key="2">
    <source>
        <dbReference type="SAM" id="Phobius"/>
    </source>
</evidence>
<evidence type="ECO:0000313" key="4">
    <source>
        <dbReference type="Proteomes" id="UP001589896"/>
    </source>
</evidence>
<keyword evidence="2" id="KW-0812">Transmembrane</keyword>
<accession>A0ABV6RRW3</accession>
<dbReference type="EMBL" id="JBHLTG010000002">
    <property type="protein sequence ID" value="MFC0678683.1"/>
    <property type="molecule type" value="Genomic_DNA"/>
</dbReference>
<feature type="compositionally biased region" description="Low complexity" evidence="1">
    <location>
        <begin position="140"/>
        <end position="158"/>
    </location>
</feature>
<gene>
    <name evidence="3" type="ORF">ACFFGH_12605</name>
</gene>
<feature type="transmembrane region" description="Helical" evidence="2">
    <location>
        <begin position="90"/>
        <end position="110"/>
    </location>
</feature>
<keyword evidence="2" id="KW-0472">Membrane</keyword>
<dbReference type="Proteomes" id="UP001589896">
    <property type="component" value="Unassembled WGS sequence"/>
</dbReference>
<keyword evidence="2" id="KW-1133">Transmembrane helix</keyword>
<sequence length="303" mass="31351">MAQLLDPEQWGRGQQPRSGSDEPIDSRPPGPRRSASSSAPTLSVPPASAAEQSWDPFADEPGAAAAPPQPPRRTPPPPTKPPRRESRLPLILAIVLVALALVAGGVWAAASGLLPFGGGNGGAAPETPGASAPATDEPQPSETPSTPADPAATPLPASCDELYSDSMRGTIENAGLALNPEWYVSGGDVRLPSEDSQLQELLGTVDRVDCAWVQPEGGGEVGIFTSVSQLTTDQAAAANARLIELGYGAIEELGGVRYVTETTGEGNTLGESHFIRDGLWFGTLWINFGPAGYTADMVTQVLG</sequence>
<name>A0ABV6RRW3_9GAMM</name>